<keyword evidence="2" id="KW-1185">Reference proteome</keyword>
<comment type="caution">
    <text evidence="1">The sequence shown here is derived from an EMBL/GenBank/DDBJ whole genome shotgun (WGS) entry which is preliminary data.</text>
</comment>
<protein>
    <submittedName>
        <fullName evidence="1">Uncharacterized protein</fullName>
    </submittedName>
</protein>
<name>A0A7J0BF88_9BACT</name>
<proteinExistence type="predicted"/>
<dbReference type="EMBL" id="BLVO01000004">
    <property type="protein sequence ID" value="GFM31825.1"/>
    <property type="molecule type" value="Genomic_DNA"/>
</dbReference>
<dbReference type="AlphaFoldDB" id="A0A7J0BF88"/>
<sequence length="72" mass="7626">MTQAPASLLQPSCALPFSGLGHDLSPVCRHAEQVRLVPAYRVTDSAAPVPLDTPALYGFGLLVALGREIRGR</sequence>
<dbReference type="Proteomes" id="UP000503840">
    <property type="component" value="Unassembled WGS sequence"/>
</dbReference>
<evidence type="ECO:0000313" key="1">
    <source>
        <dbReference type="EMBL" id="GFM31825.1"/>
    </source>
</evidence>
<evidence type="ECO:0000313" key="2">
    <source>
        <dbReference type="Proteomes" id="UP000503840"/>
    </source>
</evidence>
<reference evidence="1 2" key="1">
    <citation type="submission" date="2020-05" db="EMBL/GenBank/DDBJ databases">
        <title>Draft genome sequence of Desulfovibrio sp. strain HN2T.</title>
        <authorList>
            <person name="Ueno A."/>
            <person name="Tamazawa S."/>
            <person name="Tamamura S."/>
            <person name="Murakami T."/>
            <person name="Kiyama T."/>
            <person name="Inomata H."/>
            <person name="Amano Y."/>
            <person name="Miyakawa K."/>
            <person name="Tamaki H."/>
            <person name="Naganuma T."/>
            <person name="Kaneko K."/>
        </authorList>
    </citation>
    <scope>NUCLEOTIDE SEQUENCE [LARGE SCALE GENOMIC DNA]</scope>
    <source>
        <strain evidence="1 2">HN2</strain>
    </source>
</reference>
<dbReference type="RefSeq" id="WP_174403525.1">
    <property type="nucleotide sequence ID" value="NZ_BLVO01000004.1"/>
</dbReference>
<organism evidence="1 2">
    <name type="scientific">Desulfovibrio subterraneus</name>
    <dbReference type="NCBI Taxonomy" id="2718620"/>
    <lineage>
        <taxon>Bacteria</taxon>
        <taxon>Pseudomonadati</taxon>
        <taxon>Thermodesulfobacteriota</taxon>
        <taxon>Desulfovibrionia</taxon>
        <taxon>Desulfovibrionales</taxon>
        <taxon>Desulfovibrionaceae</taxon>
        <taxon>Desulfovibrio</taxon>
    </lineage>
</organism>
<gene>
    <name evidence="1" type="ORF">DSM101010T_01900</name>
</gene>
<accession>A0A7J0BF88</accession>